<dbReference type="Proteomes" id="UP000287649">
    <property type="component" value="Unassembled WGS sequence"/>
</dbReference>
<reference evidence="2" key="1">
    <citation type="journal article" date="2018" name="Front. Microbiol.">
        <title>Genome-Based Analysis Reveals the Taxonomy and Diversity of the Family Idiomarinaceae.</title>
        <authorList>
            <person name="Liu Y."/>
            <person name="Lai Q."/>
            <person name="Shao Z."/>
        </authorList>
    </citation>
    <scope>NUCLEOTIDE SEQUENCE [LARGE SCALE GENOMIC DNA]</scope>
    <source>
        <strain evidence="2">PO-M2</strain>
    </source>
</reference>
<organism evidence="1 2">
    <name type="scientific">Pseudidiomarina homiensis</name>
    <dbReference type="NCBI Taxonomy" id="364198"/>
    <lineage>
        <taxon>Bacteria</taxon>
        <taxon>Pseudomonadati</taxon>
        <taxon>Pseudomonadota</taxon>
        <taxon>Gammaproteobacteria</taxon>
        <taxon>Alteromonadales</taxon>
        <taxon>Idiomarinaceae</taxon>
        <taxon>Pseudidiomarina</taxon>
    </lineage>
</organism>
<name>A0A432XUG0_9GAMM</name>
<proteinExistence type="predicted"/>
<gene>
    <name evidence="1" type="ORF">CWI70_11590</name>
</gene>
<protein>
    <recommendedName>
        <fullName evidence="3">DUF945 domain-containing protein</fullName>
    </recommendedName>
</protein>
<dbReference type="EMBL" id="PIPX01000003">
    <property type="protein sequence ID" value="RUO52362.1"/>
    <property type="molecule type" value="Genomic_DNA"/>
</dbReference>
<evidence type="ECO:0000313" key="1">
    <source>
        <dbReference type="EMBL" id="RUO52362.1"/>
    </source>
</evidence>
<dbReference type="Pfam" id="PF06097">
    <property type="entry name" value="DUF945"/>
    <property type="match status" value="1"/>
</dbReference>
<dbReference type="RefSeq" id="WP_126773920.1">
    <property type="nucleotide sequence ID" value="NZ_PIPX01000003.1"/>
</dbReference>
<dbReference type="OrthoDB" id="6320601at2"/>
<dbReference type="AlphaFoldDB" id="A0A432XUG0"/>
<dbReference type="InterPro" id="IPR010352">
    <property type="entry name" value="DUF945"/>
</dbReference>
<accession>A0A432XUG0</accession>
<sequence>MSKKGWGIGAIVVAAGLIVSPTIIGSQTESSLREHVELFDQEQPGYTLEVVSYERNWFSSQVVVELGIDLPKLLADPEAEVLTTDIELSIQHGPILTDQGFSVGLASWQAENSGKGLETYVQWDESQPFYLQQGSVSLLGNAVYQDYIPRLQSTDAIPEFDFTLTEYRGDGSYSSGSFAYQGNYEQLLFNVAEEFAVELNAMAMNVDAQADLKTMIVGKYYPSTATFTIGQMRVESADEELFLLSHLVSDITLKESEDGRLAHIHMGYRAEQVFVGGTEATELRLLTAVNNIDRGFVDDYFETMKDFVGEEDPQVLEQQMTAMMERHKEALLMAQPEFAIGDFGFRMPEGELDGSMRVALAELEQVPAQLDEQFIQQNMVASARVAIDKPLAERLAKTYVLSMLEASGQTELDPAQLEQMATQQATMVLQNFVQQGLLKIENEQYLLDAEVAQGLLNLNGQSLPLGQMM</sequence>
<evidence type="ECO:0008006" key="3">
    <source>
        <dbReference type="Google" id="ProtNLM"/>
    </source>
</evidence>
<comment type="caution">
    <text evidence="1">The sequence shown here is derived from an EMBL/GenBank/DDBJ whole genome shotgun (WGS) entry which is preliminary data.</text>
</comment>
<keyword evidence="2" id="KW-1185">Reference proteome</keyword>
<evidence type="ECO:0000313" key="2">
    <source>
        <dbReference type="Proteomes" id="UP000287649"/>
    </source>
</evidence>